<evidence type="ECO:0000259" key="1">
    <source>
        <dbReference type="PROSITE" id="PS50181"/>
    </source>
</evidence>
<protein>
    <recommendedName>
        <fullName evidence="1">F-box domain-containing protein</fullName>
    </recommendedName>
</protein>
<organism evidence="2 3">
    <name type="scientific">Armillaria borealis</name>
    <dbReference type="NCBI Taxonomy" id="47425"/>
    <lineage>
        <taxon>Eukaryota</taxon>
        <taxon>Fungi</taxon>
        <taxon>Dikarya</taxon>
        <taxon>Basidiomycota</taxon>
        <taxon>Agaricomycotina</taxon>
        <taxon>Agaricomycetes</taxon>
        <taxon>Agaricomycetidae</taxon>
        <taxon>Agaricales</taxon>
        <taxon>Marasmiineae</taxon>
        <taxon>Physalacriaceae</taxon>
        <taxon>Armillaria</taxon>
    </lineage>
</organism>
<comment type="caution">
    <text evidence="2">The sequence shown here is derived from an EMBL/GenBank/DDBJ whole genome shotgun (WGS) entry which is preliminary data.</text>
</comment>
<keyword evidence="3" id="KW-1185">Reference proteome</keyword>
<gene>
    <name evidence="2" type="ORF">EV421DRAFT_1913143</name>
</gene>
<name>A0AA39IUZ3_9AGAR</name>
<dbReference type="InterPro" id="IPR001810">
    <property type="entry name" value="F-box_dom"/>
</dbReference>
<proteinExistence type="predicted"/>
<reference evidence="2" key="1">
    <citation type="submission" date="2023-06" db="EMBL/GenBank/DDBJ databases">
        <authorList>
            <consortium name="Lawrence Berkeley National Laboratory"/>
            <person name="Ahrendt S."/>
            <person name="Sahu N."/>
            <person name="Indic B."/>
            <person name="Wong-Bajracharya J."/>
            <person name="Merenyi Z."/>
            <person name="Ke H.-M."/>
            <person name="Monk M."/>
            <person name="Kocsube S."/>
            <person name="Drula E."/>
            <person name="Lipzen A."/>
            <person name="Balint B."/>
            <person name="Henrissat B."/>
            <person name="Andreopoulos B."/>
            <person name="Martin F.M."/>
            <person name="Harder C.B."/>
            <person name="Rigling D."/>
            <person name="Ford K.L."/>
            <person name="Foster G.D."/>
            <person name="Pangilinan J."/>
            <person name="Papanicolaou A."/>
            <person name="Barry K."/>
            <person name="LaButti K."/>
            <person name="Viragh M."/>
            <person name="Koriabine M."/>
            <person name="Yan M."/>
            <person name="Riley R."/>
            <person name="Champramary S."/>
            <person name="Plett K.L."/>
            <person name="Tsai I.J."/>
            <person name="Slot J."/>
            <person name="Sipos G."/>
            <person name="Plett J."/>
            <person name="Nagy L.G."/>
            <person name="Grigoriev I.V."/>
        </authorList>
    </citation>
    <scope>NUCLEOTIDE SEQUENCE</scope>
    <source>
        <strain evidence="2">FPL87.14</strain>
    </source>
</reference>
<feature type="domain" description="F-box" evidence="1">
    <location>
        <begin position="44"/>
        <end position="75"/>
    </location>
</feature>
<sequence length="436" mass="48737">MATGMDIHDSQYLDNHAWTSTNHEVVLRQMPEDCADEVDDSMHLAGLSDLPNEMVMAILDDIKPEDLLSIAQLGRCLNEEFKEFCALLHILDCQSLKCSQYVQWFDQLILLPPTFSPPPITTLHSIQLPGLSSRLLDWLIVSMNASPIHSVVIELLSEEMLKHLHLPMLRNMTCIDHDLCLVPLGIFMTRHHNMERLSMVGHTTFTDDHILLQAILQPMQSLTYLSANLNVLSAFFSCRGCFPALAEVGVHGPLTGMSGWFYIPHTNLHIDYIRDIFQLLGAVLGLISTIKTVTSLKLPFLSHFEGNAWNMCIFGKDDIEADTMVPLPQASQQPESLLTNIHTLTLFSAEGHPVRRDTSFDVARAVGYFPLVQCLVLQDELFLSDMGWTGNKDALLDKLTTACSSLQVVKLGEVEHRVRVVETGDGPAEQTEAKEV</sequence>
<accession>A0AA39IUZ3</accession>
<evidence type="ECO:0000313" key="2">
    <source>
        <dbReference type="EMBL" id="KAK0430241.1"/>
    </source>
</evidence>
<dbReference type="AlphaFoldDB" id="A0AA39IUZ3"/>
<dbReference type="EMBL" id="JAUEPT010000160">
    <property type="protein sequence ID" value="KAK0430241.1"/>
    <property type="molecule type" value="Genomic_DNA"/>
</dbReference>
<evidence type="ECO:0000313" key="3">
    <source>
        <dbReference type="Proteomes" id="UP001175226"/>
    </source>
</evidence>
<dbReference type="Proteomes" id="UP001175226">
    <property type="component" value="Unassembled WGS sequence"/>
</dbReference>
<dbReference type="PROSITE" id="PS50181">
    <property type="entry name" value="FBOX"/>
    <property type="match status" value="1"/>
</dbReference>